<organism evidence="1">
    <name type="scientific">Arion vulgaris</name>
    <dbReference type="NCBI Taxonomy" id="1028688"/>
    <lineage>
        <taxon>Eukaryota</taxon>
        <taxon>Metazoa</taxon>
        <taxon>Spiralia</taxon>
        <taxon>Lophotrochozoa</taxon>
        <taxon>Mollusca</taxon>
        <taxon>Gastropoda</taxon>
        <taxon>Heterobranchia</taxon>
        <taxon>Euthyneura</taxon>
        <taxon>Panpulmonata</taxon>
        <taxon>Eupulmonata</taxon>
        <taxon>Stylommatophora</taxon>
        <taxon>Helicina</taxon>
        <taxon>Arionoidea</taxon>
        <taxon>Arionidae</taxon>
        <taxon>Arion</taxon>
    </lineage>
</organism>
<sequence>RQAGMVSERWLEKKINAFTYGTKRGTEGRETIFCISFSLTCSNYGKDCHSRMDITSTTNDVNQHKTNYVTNPIVS</sequence>
<dbReference type="EMBL" id="HACG01029018">
    <property type="protein sequence ID" value="CEK75883.1"/>
    <property type="molecule type" value="Transcribed_RNA"/>
</dbReference>
<protein>
    <submittedName>
        <fullName evidence="1">Uncharacterized protein</fullName>
    </submittedName>
</protein>
<proteinExistence type="predicted"/>
<feature type="non-terminal residue" evidence="1">
    <location>
        <position position="1"/>
    </location>
</feature>
<dbReference type="AlphaFoldDB" id="A0A0B7A518"/>
<reference evidence="1" key="1">
    <citation type="submission" date="2014-12" db="EMBL/GenBank/DDBJ databases">
        <title>Insight into the proteome of Arion vulgaris.</title>
        <authorList>
            <person name="Aradska J."/>
            <person name="Bulat T."/>
            <person name="Smidak R."/>
            <person name="Sarate P."/>
            <person name="Gangsoo J."/>
            <person name="Sialana F."/>
            <person name="Bilban M."/>
            <person name="Lubec G."/>
        </authorList>
    </citation>
    <scope>NUCLEOTIDE SEQUENCE</scope>
    <source>
        <tissue evidence="1">Skin</tissue>
    </source>
</reference>
<evidence type="ECO:0000313" key="1">
    <source>
        <dbReference type="EMBL" id="CEK75883.1"/>
    </source>
</evidence>
<gene>
    <name evidence="1" type="primary">ORF97459</name>
</gene>
<accession>A0A0B7A518</accession>
<name>A0A0B7A518_9EUPU</name>